<organism evidence="3 4">
    <name type="scientific">Paenibacillus rhizosphaerae</name>
    <dbReference type="NCBI Taxonomy" id="297318"/>
    <lineage>
        <taxon>Bacteria</taxon>
        <taxon>Bacillati</taxon>
        <taxon>Bacillota</taxon>
        <taxon>Bacilli</taxon>
        <taxon>Bacillales</taxon>
        <taxon>Paenibacillaceae</taxon>
        <taxon>Paenibacillus</taxon>
    </lineage>
</organism>
<evidence type="ECO:0000313" key="4">
    <source>
        <dbReference type="Proteomes" id="UP000517523"/>
    </source>
</evidence>
<feature type="region of interest" description="Disordered" evidence="1">
    <location>
        <begin position="41"/>
        <end position="153"/>
    </location>
</feature>
<dbReference type="GO" id="GO:0120147">
    <property type="term" value="F:formylglycine-generating oxidase activity"/>
    <property type="evidence" value="ECO:0007669"/>
    <property type="project" value="TreeGrafter"/>
</dbReference>
<sequence length="408" mass="43552">MTHETSSTVPTSESPGKAQTPSCCCSAGRADALQASACGTPAAGELNAPETKVFHEEEIGAASSRPELQESSVAETGPESVTSAASPADPKEDSPAHAGSAAERFHSSAIQQETSPAGTPARPDSSPWPVIPEGTYILGTDDGEGFASDAERPSRPVHIPAFRISPYAVTNAEFAAFVQATGYVTEAEKFGWSYVFHLLIPDPQQVKVVGSPERTPWWLGVEGATWREPEGPGSGIGDRMDHPVVHVSWNDAAAYCAWAGVRLPTEVEWEAAARGGLERKRYPWGDVLRPGGEHRCNIWQGVFPAKNHASDGYLGTAPVDVYLPNGYGLYNMSGNVWEWCGDWFTSDPAQRGSSDRPEGPAQGNARLMKGGSYLCHQSYCNRYRVAARSGNTPDSSTGNIGFRVAADL</sequence>
<dbReference type="InterPro" id="IPR042095">
    <property type="entry name" value="SUMF_sf"/>
</dbReference>
<dbReference type="EMBL" id="JACHXJ010000007">
    <property type="protein sequence ID" value="MBB3131477.1"/>
    <property type="molecule type" value="Genomic_DNA"/>
</dbReference>
<name>A0A839U3P1_9BACL</name>
<reference evidence="3 4" key="1">
    <citation type="submission" date="2020-08" db="EMBL/GenBank/DDBJ databases">
        <title>Genomic Encyclopedia of Type Strains, Phase III (KMG-III): the genomes of soil and plant-associated and newly described type strains.</title>
        <authorList>
            <person name="Whitman W."/>
        </authorList>
    </citation>
    <scope>NUCLEOTIDE SEQUENCE [LARGE SCALE GENOMIC DNA]</scope>
    <source>
        <strain evidence="3 4">CECT 5831</strain>
    </source>
</reference>
<feature type="region of interest" description="Disordered" evidence="1">
    <location>
        <begin position="1"/>
        <end position="24"/>
    </location>
</feature>
<dbReference type="Proteomes" id="UP000517523">
    <property type="component" value="Unassembled WGS sequence"/>
</dbReference>
<dbReference type="PANTHER" id="PTHR23150">
    <property type="entry name" value="SULFATASE MODIFYING FACTOR 1, 2"/>
    <property type="match status" value="1"/>
</dbReference>
<feature type="compositionally biased region" description="Polar residues" evidence="1">
    <location>
        <begin position="108"/>
        <end position="117"/>
    </location>
</feature>
<proteinExistence type="predicted"/>
<accession>A0A839U3P1</accession>
<dbReference type="Pfam" id="PF03781">
    <property type="entry name" value="FGE-sulfatase"/>
    <property type="match status" value="1"/>
</dbReference>
<dbReference type="RefSeq" id="WP_183586475.1">
    <property type="nucleotide sequence ID" value="NZ_JACHXJ010000007.1"/>
</dbReference>
<dbReference type="InterPro" id="IPR016187">
    <property type="entry name" value="CTDL_fold"/>
</dbReference>
<evidence type="ECO:0000259" key="2">
    <source>
        <dbReference type="Pfam" id="PF03781"/>
    </source>
</evidence>
<comment type="caution">
    <text evidence="3">The sequence shown here is derived from an EMBL/GenBank/DDBJ whole genome shotgun (WGS) entry which is preliminary data.</text>
</comment>
<dbReference type="InterPro" id="IPR005532">
    <property type="entry name" value="SUMF_dom"/>
</dbReference>
<gene>
    <name evidence="3" type="ORF">FHS19_006200</name>
</gene>
<protein>
    <submittedName>
        <fullName evidence="3">Formylglycine-generating enzyme required for sulfatase activity</fullName>
    </submittedName>
</protein>
<dbReference type="InterPro" id="IPR051043">
    <property type="entry name" value="Sulfatase_Mod_Factor_Kinase"/>
</dbReference>
<feature type="compositionally biased region" description="Low complexity" evidence="1">
    <location>
        <begin position="1"/>
        <end position="15"/>
    </location>
</feature>
<feature type="compositionally biased region" description="Polar residues" evidence="1">
    <location>
        <begin position="69"/>
        <end position="85"/>
    </location>
</feature>
<dbReference type="PANTHER" id="PTHR23150:SF19">
    <property type="entry name" value="FORMYLGLYCINE-GENERATING ENZYME"/>
    <property type="match status" value="1"/>
</dbReference>
<evidence type="ECO:0000313" key="3">
    <source>
        <dbReference type="EMBL" id="MBB3131477.1"/>
    </source>
</evidence>
<dbReference type="SUPFAM" id="SSF56436">
    <property type="entry name" value="C-type lectin-like"/>
    <property type="match status" value="1"/>
</dbReference>
<evidence type="ECO:0000256" key="1">
    <source>
        <dbReference type="SAM" id="MobiDB-lite"/>
    </source>
</evidence>
<dbReference type="Gene3D" id="3.90.1580.10">
    <property type="entry name" value="paralog of FGE (formylglycine-generating enzyme)"/>
    <property type="match status" value="1"/>
</dbReference>
<dbReference type="AlphaFoldDB" id="A0A839U3P1"/>
<feature type="domain" description="Sulfatase-modifying factor enzyme-like" evidence="2">
    <location>
        <begin position="130"/>
        <end position="405"/>
    </location>
</feature>